<evidence type="ECO:0000313" key="16">
    <source>
        <dbReference type="EMBL" id="BAO74127.1"/>
    </source>
</evidence>
<evidence type="ECO:0000256" key="3">
    <source>
        <dbReference type="ARBA" id="ARBA00022561"/>
    </source>
</evidence>
<keyword evidence="14 15" id="KW-1160">Virus entry into host cell</keyword>
<keyword evidence="1 15" id="KW-1163">Viral penetration into host nucleus</keyword>
<evidence type="ECO:0000313" key="17">
    <source>
        <dbReference type="Proteomes" id="UP000137517"/>
    </source>
</evidence>
<dbReference type="Proteomes" id="UP000137517">
    <property type="component" value="Segment"/>
</dbReference>
<evidence type="ECO:0000256" key="10">
    <source>
        <dbReference type="ARBA" id="ARBA00023046"/>
    </source>
</evidence>
<dbReference type="GO" id="GO:0075732">
    <property type="term" value="P:viral penetration into host nucleus"/>
    <property type="evidence" value="ECO:0007669"/>
    <property type="project" value="UniProtKB-KW"/>
</dbReference>
<dbReference type="GO" id="GO:0003677">
    <property type="term" value="F:DNA binding"/>
    <property type="evidence" value="ECO:0007669"/>
    <property type="project" value="UniProtKB-UniRule"/>
</dbReference>
<comment type="PTM">
    <text evidence="15">Highly phosphorylated.</text>
</comment>
<comment type="similarity">
    <text evidence="15">Belongs to the papillomaviridae L2 protein family.</text>
</comment>
<evidence type="ECO:0000256" key="12">
    <source>
        <dbReference type="ARBA" id="ARBA00023125"/>
    </source>
</evidence>
<comment type="subcellular location">
    <subcellularLocation>
        <location evidence="15">Virion</location>
    </subcellularLocation>
    <subcellularLocation>
        <location evidence="15">Host nucleus</location>
    </subcellularLocation>
</comment>
<evidence type="ECO:0000256" key="8">
    <source>
        <dbReference type="ARBA" id="ARBA00022921"/>
    </source>
</evidence>
<evidence type="ECO:0000256" key="2">
    <source>
        <dbReference type="ARBA" id="ARBA00022553"/>
    </source>
</evidence>
<evidence type="ECO:0000256" key="6">
    <source>
        <dbReference type="ARBA" id="ARBA00022812"/>
    </source>
</evidence>
<keyword evidence="11 15" id="KW-1176">Cytoplasmic inwards viral transport</keyword>
<keyword evidence="13 15" id="KW-1015">Disulfide bond</keyword>
<evidence type="ECO:0000256" key="13">
    <source>
        <dbReference type="ARBA" id="ARBA00023157"/>
    </source>
</evidence>
<dbReference type="GO" id="GO:0043657">
    <property type="term" value="C:host cell"/>
    <property type="evidence" value="ECO:0007669"/>
    <property type="project" value="GOC"/>
</dbReference>
<keyword evidence="4 15" id="KW-1048">Host nucleus</keyword>
<evidence type="ECO:0000256" key="11">
    <source>
        <dbReference type="ARBA" id="ARBA00023120"/>
    </source>
</evidence>
<evidence type="ECO:0000256" key="14">
    <source>
        <dbReference type="ARBA" id="ARBA00023296"/>
    </source>
</evidence>
<organism evidence="16 17">
    <name type="scientific">Human papillomavirus type 78</name>
    <dbReference type="NCBI Taxonomy" id="1297549"/>
    <lineage>
        <taxon>Viruses</taxon>
        <taxon>Monodnaviria</taxon>
        <taxon>Shotokuvirae</taxon>
        <taxon>Cossaviricota</taxon>
        <taxon>Papovaviricetes</taxon>
        <taxon>Zurhausenvirales</taxon>
        <taxon>Papillomaviridae</taxon>
        <taxon>Firstpapillomavirinae</taxon>
        <taxon>Alphapapillomavirus</taxon>
        <taxon>Alphapapillomavirus 2</taxon>
    </lineage>
</organism>
<dbReference type="GO" id="GO:0042025">
    <property type="term" value="C:host cell nucleus"/>
    <property type="evidence" value="ECO:0007669"/>
    <property type="project" value="UniProtKB-SubCell"/>
</dbReference>
<evidence type="ECO:0000256" key="1">
    <source>
        <dbReference type="ARBA" id="ARBA00022524"/>
    </source>
</evidence>
<dbReference type="Pfam" id="PF00513">
    <property type="entry name" value="Late_protein_L2"/>
    <property type="match status" value="1"/>
</dbReference>
<keyword evidence="12 15" id="KW-0238">DNA-binding</keyword>
<dbReference type="GO" id="GO:0075521">
    <property type="term" value="P:microtubule-dependent intracellular transport of viral material towards nucleus"/>
    <property type="evidence" value="ECO:0007669"/>
    <property type="project" value="UniProtKB-UniRule"/>
</dbReference>
<protein>
    <recommendedName>
        <fullName evidence="15">Minor capsid protein L2</fullName>
    </recommendedName>
</protein>
<evidence type="ECO:0000256" key="7">
    <source>
        <dbReference type="ARBA" id="ARBA00022844"/>
    </source>
</evidence>
<keyword evidence="8 15" id="KW-0426">Late protein</keyword>
<accession>A0A024FBR9</accession>
<dbReference type="GO" id="GO:0019028">
    <property type="term" value="C:viral capsid"/>
    <property type="evidence" value="ECO:0007669"/>
    <property type="project" value="UniProtKB-UniRule"/>
</dbReference>
<evidence type="ECO:0000256" key="4">
    <source>
        <dbReference type="ARBA" id="ARBA00022562"/>
    </source>
</evidence>
<dbReference type="HAMAP" id="MF_04003">
    <property type="entry name" value="PPV_L2"/>
    <property type="match status" value="1"/>
</dbReference>
<sequence>MVAHRARRRKRASVTQLYQTCKAAGTCPPDVIPKVEGTTLADRILQWGSLGVYLGGLGIGTGSGTGGRTGYVPIATRPGTVVDVSVPPKPPVVIEPVGPSDPSIVNLLEDSTIINAGSTIPNFSGTGGFEVTSSATTTPAVLDITPSNDNVVISSTNYTNPAYTEPSLLEVPQTGEVSGHILVSTPTAGTHGYEEIPMDTFASSGTGTEPISSTPVPGVSRIAGPRLYGRGVTQVKVTDPAFLSRPSSFMTFDNPVFEPNDETIIFERPYSPSRVPDPDFLDIIRLHRPALTSRRGGTVRFSRVGQKLSMRTRSGVGFGARVHYYHDLSPIAVTEDIELQPLLAPTEPSSGADTLYDVFADVDDADMAFASGGRNTTPFDSTSTVSPLSSTLTTKYGNITIPFVSPVDVPVHTGPDIVLPTSAQWPFVPLTPADTTHYVYVDGGDFYLWPVTFYVSHRRRRKRVSYFFTDGTVAT</sequence>
<name>A0A024FBR9_9PAPI</name>
<keyword evidence="7 15" id="KW-0946">Virion</keyword>
<proteinExistence type="inferred from homology"/>
<keyword evidence="3 15" id="KW-0167">Capsid protein</keyword>
<keyword evidence="6" id="KW-1040">Host Golgi apparatus</keyword>
<evidence type="ECO:0000256" key="5">
    <source>
        <dbReference type="ARBA" id="ARBA00022581"/>
    </source>
</evidence>
<dbReference type="InterPro" id="IPR000784">
    <property type="entry name" value="Late_L2"/>
</dbReference>
<keyword evidence="9 15" id="KW-1177">Microtubular inwards viral transport</keyword>
<evidence type="ECO:0000256" key="15">
    <source>
        <dbReference type="HAMAP-Rule" id="MF_04003"/>
    </source>
</evidence>
<keyword evidence="5 15" id="KW-0945">Host-virus interaction</keyword>
<feature type="disulfide bond" evidence="15">
    <location>
        <begin position="21"/>
        <end position="27"/>
    </location>
</feature>
<dbReference type="EMBL" id="AB793779">
    <property type="protein sequence ID" value="BAO74127.1"/>
    <property type="molecule type" value="Genomic_DNA"/>
</dbReference>
<comment type="caution">
    <text evidence="15">Lacks conserved residue(s) required for the propagation of feature annotation.</text>
</comment>
<evidence type="ECO:0000256" key="9">
    <source>
        <dbReference type="ARBA" id="ARBA00022952"/>
    </source>
</evidence>
<dbReference type="GO" id="GO:0005198">
    <property type="term" value="F:structural molecule activity"/>
    <property type="evidence" value="ECO:0007669"/>
    <property type="project" value="UniProtKB-UniRule"/>
</dbReference>
<keyword evidence="2 15" id="KW-0597">Phosphoprotein</keyword>
<comment type="subunit">
    <text evidence="15">Interacts with major capsid protein L1. Interacts with E2; this interaction inhibits E2 transcriptional activity but not the DNA replication function E2. Interacts with host HSPA8; this interaction is required for L2 nuclear translocation. Interacts with host importins KPNB2 and KPNB3. Forms a complex with importin alpha2-beta1 heterodimers via interaction with the importin alpha2 adapter. Interacts with host DYNLT1; this interaction is essential for virus intracellular transport during entry. Interacts (via C-terminus) with host retromer subunits VPS35 AND VPS29.</text>
</comment>
<comment type="function">
    <text evidence="15">Minor protein of the capsid that localizes along the inner surface of the virion, within the central cavities beneath the L1 pentamers. Plays a role in capsid stabilization through interaction with the major capsid protein L1. Once the virion enters the host cell, L2 escorts the genomic DNA into the nucleus by promoting escape from the endosomal compartments and traffic through the host Golgi network. Mechanistically, the C-terminus of L2 possesses a cell-penetrating peptide that protudes from the host endosome, interacts with host cytoplasmic retromer cargo and thereby mediates the capsid delivery to the host trans-Golgi network. Plays a role through its interaction with host dynein in the intracellular microtubule-dependent transport of viral capsid toward the nucleus. Mediates the viral genome import into the nucleus through binding to host importins. Once within the nucleus, L2 localizes viral genomes to host PML bodies in order to activate early gene expression for establishment of infection. Later on, promotes late gene expression by interacting with the viral E2 protein and by inhibiting its transcriptional activation functions. During virion assembly, encapsidates the genome by direct interaction with the viral DNA.</text>
</comment>
<dbReference type="GO" id="GO:0046718">
    <property type="term" value="P:symbiont entry into host cell"/>
    <property type="evidence" value="ECO:0007669"/>
    <property type="project" value="UniProtKB-KW"/>
</dbReference>
<gene>
    <name evidence="15 16" type="primary">L2</name>
</gene>
<reference evidence="16 17" key="1">
    <citation type="submission" date="2013-02" db="EMBL/GenBank/DDBJ databases">
        <title>Human papillomavirus type 78 cloned from scale of a flat wart in a patient with HPV 5-associated epidermodysplasia verruciformis.</title>
        <authorList>
            <person name="Sata T."/>
            <person name="Matsukura T."/>
            <person name="Kawashima M."/>
        </authorList>
    </citation>
    <scope>NUCLEOTIDE SEQUENCE [LARGE SCALE GENOMIC DNA]</scope>
    <source>
        <strain evidence="16">Z008</strain>
    </source>
</reference>
<keyword evidence="10" id="KW-1039">Host endosome</keyword>